<keyword evidence="4" id="KW-0804">Transcription</keyword>
<dbReference type="GO" id="GO:0045892">
    <property type="term" value="P:negative regulation of DNA-templated transcription"/>
    <property type="evidence" value="ECO:0007669"/>
    <property type="project" value="TreeGrafter"/>
</dbReference>
<dbReference type="Pfam" id="PF09339">
    <property type="entry name" value="HTH_IclR"/>
    <property type="match status" value="1"/>
</dbReference>
<dbReference type="Proteomes" id="UP000008363">
    <property type="component" value="Unassembled WGS sequence"/>
</dbReference>
<evidence type="ECO:0000259" key="8">
    <source>
        <dbReference type="PROSITE" id="PS51078"/>
    </source>
</evidence>
<keyword evidence="1" id="KW-0319">Glycerol metabolism</keyword>
<dbReference type="InterPro" id="IPR005471">
    <property type="entry name" value="Tscrpt_reg_IclR_N"/>
</dbReference>
<evidence type="ECO:0000256" key="6">
    <source>
        <dbReference type="ARBA" id="ARBA00070406"/>
    </source>
</evidence>
<dbReference type="InterPro" id="IPR050707">
    <property type="entry name" value="HTH_MetabolicPath_Reg"/>
</dbReference>
<comment type="function">
    <text evidence="5">May be an activator protein for the gylABX operon.</text>
</comment>
<feature type="domain" description="HTH iclR-type" evidence="7">
    <location>
        <begin position="13"/>
        <end position="74"/>
    </location>
</feature>
<dbReference type="InterPro" id="IPR036390">
    <property type="entry name" value="WH_DNA-bd_sf"/>
</dbReference>
<accession>K6WBQ7</accession>
<evidence type="ECO:0000313" key="9">
    <source>
        <dbReference type="EMBL" id="GAB91186.1"/>
    </source>
</evidence>
<dbReference type="InterPro" id="IPR029016">
    <property type="entry name" value="GAF-like_dom_sf"/>
</dbReference>
<dbReference type="OrthoDB" id="7274111at2"/>
<dbReference type="GO" id="GO:0003677">
    <property type="term" value="F:DNA binding"/>
    <property type="evidence" value="ECO:0007669"/>
    <property type="project" value="UniProtKB-KW"/>
</dbReference>
<dbReference type="PROSITE" id="PS51078">
    <property type="entry name" value="ICLR_ED"/>
    <property type="match status" value="1"/>
</dbReference>
<dbReference type="InterPro" id="IPR036388">
    <property type="entry name" value="WH-like_DNA-bd_sf"/>
</dbReference>
<dbReference type="InterPro" id="IPR014757">
    <property type="entry name" value="Tscrpt_reg_IclR_C"/>
</dbReference>
<evidence type="ECO:0000256" key="3">
    <source>
        <dbReference type="ARBA" id="ARBA00023125"/>
    </source>
</evidence>
<evidence type="ECO:0000259" key="7">
    <source>
        <dbReference type="PROSITE" id="PS51077"/>
    </source>
</evidence>
<dbReference type="eggNOG" id="COG1414">
    <property type="taxonomic scope" value="Bacteria"/>
</dbReference>
<feature type="domain" description="IclR-ED" evidence="8">
    <location>
        <begin position="75"/>
        <end position="255"/>
    </location>
</feature>
<reference evidence="9 10" key="1">
    <citation type="submission" date="2012-08" db="EMBL/GenBank/DDBJ databases">
        <title>Whole genome shotgun sequence of Gordonia rhizosphera NBRC 16068.</title>
        <authorList>
            <person name="Takarada H."/>
            <person name="Isaki S."/>
            <person name="Hosoyama A."/>
            <person name="Tsuchikane K."/>
            <person name="Katsumata H."/>
            <person name="Baba S."/>
            <person name="Ohji S."/>
            <person name="Yamazaki S."/>
            <person name="Fujita N."/>
        </authorList>
    </citation>
    <scope>NUCLEOTIDE SEQUENCE [LARGE SCALE GENOMIC DNA]</scope>
    <source>
        <strain evidence="9 10">NBRC 16068</strain>
    </source>
</reference>
<proteinExistence type="predicted"/>
<gene>
    <name evidence="9" type="ORF">GORHZ_125_00690</name>
</gene>
<evidence type="ECO:0000256" key="1">
    <source>
        <dbReference type="ARBA" id="ARBA00022798"/>
    </source>
</evidence>
<dbReference type="RefSeq" id="WP_006334474.1">
    <property type="nucleotide sequence ID" value="NZ_BAHC01000125.1"/>
</dbReference>
<evidence type="ECO:0000256" key="5">
    <source>
        <dbReference type="ARBA" id="ARBA00058938"/>
    </source>
</evidence>
<dbReference type="AlphaFoldDB" id="K6WBQ7"/>
<evidence type="ECO:0000256" key="2">
    <source>
        <dbReference type="ARBA" id="ARBA00023015"/>
    </source>
</evidence>
<dbReference type="PROSITE" id="PS51077">
    <property type="entry name" value="HTH_ICLR"/>
    <property type="match status" value="1"/>
</dbReference>
<dbReference type="SUPFAM" id="SSF46785">
    <property type="entry name" value="Winged helix' DNA-binding domain"/>
    <property type="match status" value="1"/>
</dbReference>
<comment type="caution">
    <text evidence="9">The sequence shown here is derived from an EMBL/GenBank/DDBJ whole genome shotgun (WGS) entry which is preliminary data.</text>
</comment>
<dbReference type="SMART" id="SM00346">
    <property type="entry name" value="HTH_ICLR"/>
    <property type="match status" value="1"/>
</dbReference>
<evidence type="ECO:0000313" key="10">
    <source>
        <dbReference type="Proteomes" id="UP000008363"/>
    </source>
</evidence>
<name>K6WBQ7_9ACTN</name>
<dbReference type="PANTHER" id="PTHR30136">
    <property type="entry name" value="HELIX-TURN-HELIX TRANSCRIPTIONAL REGULATOR, ICLR FAMILY"/>
    <property type="match status" value="1"/>
</dbReference>
<dbReference type="EMBL" id="BAHC01000125">
    <property type="protein sequence ID" value="GAB91186.1"/>
    <property type="molecule type" value="Genomic_DNA"/>
</dbReference>
<sequence length="259" mass="27696">MPPTGRQGSDTSVQSVDRAITILQVLAQRGPSTVTELAGDVGLHKSTAFRLLATLEARGLVEQEENRGRYHLGYGVVQLAAGATRRYDLSVISRPVCQTLAAEVGETVNIAIRDGDAVVSIDQVIGSSTITTVNWVGQRTPIHATSAGRVFLAFMSAEERDEVLAGPLERFTDYTITDRAELEAQLKLVNDRGWALTRDEHELGLSAIAAPIRTLDGSVVAAVTISGPTFRITDPHAIAEHVKAAAATISERNGYPKAT</sequence>
<dbReference type="PANTHER" id="PTHR30136:SF24">
    <property type="entry name" value="HTH-TYPE TRANSCRIPTIONAL REPRESSOR ALLR"/>
    <property type="match status" value="1"/>
</dbReference>
<protein>
    <recommendedName>
        <fullName evidence="6">Glycerol operon regulatory protein</fullName>
    </recommendedName>
</protein>
<dbReference type="Pfam" id="PF01614">
    <property type="entry name" value="IclR_C"/>
    <property type="match status" value="1"/>
</dbReference>
<dbReference type="SUPFAM" id="SSF55781">
    <property type="entry name" value="GAF domain-like"/>
    <property type="match status" value="1"/>
</dbReference>
<dbReference type="GO" id="GO:0003700">
    <property type="term" value="F:DNA-binding transcription factor activity"/>
    <property type="evidence" value="ECO:0007669"/>
    <property type="project" value="TreeGrafter"/>
</dbReference>
<keyword evidence="3" id="KW-0238">DNA-binding</keyword>
<keyword evidence="10" id="KW-1185">Reference proteome</keyword>
<keyword evidence="2" id="KW-0805">Transcription regulation</keyword>
<evidence type="ECO:0000256" key="4">
    <source>
        <dbReference type="ARBA" id="ARBA00023163"/>
    </source>
</evidence>
<dbReference type="FunFam" id="1.10.10.10:FF:000056">
    <property type="entry name" value="IclR family transcriptional regulator"/>
    <property type="match status" value="1"/>
</dbReference>
<dbReference type="Gene3D" id="3.30.450.40">
    <property type="match status" value="1"/>
</dbReference>
<dbReference type="GO" id="GO:0006071">
    <property type="term" value="P:glycerol metabolic process"/>
    <property type="evidence" value="ECO:0007669"/>
    <property type="project" value="UniProtKB-KW"/>
</dbReference>
<dbReference type="STRING" id="1108045.GORHZ_125_00690"/>
<organism evidence="9 10">
    <name type="scientific">Gordonia rhizosphera NBRC 16068</name>
    <dbReference type="NCBI Taxonomy" id="1108045"/>
    <lineage>
        <taxon>Bacteria</taxon>
        <taxon>Bacillati</taxon>
        <taxon>Actinomycetota</taxon>
        <taxon>Actinomycetes</taxon>
        <taxon>Mycobacteriales</taxon>
        <taxon>Gordoniaceae</taxon>
        <taxon>Gordonia</taxon>
    </lineage>
</organism>
<dbReference type="Gene3D" id="1.10.10.10">
    <property type="entry name" value="Winged helix-like DNA-binding domain superfamily/Winged helix DNA-binding domain"/>
    <property type="match status" value="1"/>
</dbReference>